<evidence type="ECO:0000256" key="3">
    <source>
        <dbReference type="ARBA" id="ARBA00022723"/>
    </source>
</evidence>
<comment type="caution">
    <text evidence="10">The sequence shown here is derived from an EMBL/GenBank/DDBJ whole genome shotgun (WGS) entry which is preliminary data.</text>
</comment>
<comment type="function">
    <text evidence="8">Ferredoxins are iron-sulfur proteins that transfer electrons in a wide variety of metabolic reactions.</text>
</comment>
<keyword evidence="5 8" id="KW-0408">Iron</keyword>
<evidence type="ECO:0000256" key="8">
    <source>
        <dbReference type="RuleBase" id="RU368020"/>
    </source>
</evidence>
<keyword evidence="7" id="KW-0003">3Fe-4S</keyword>
<keyword evidence="2 8" id="KW-0813">Transport</keyword>
<evidence type="ECO:0000256" key="6">
    <source>
        <dbReference type="ARBA" id="ARBA00023014"/>
    </source>
</evidence>
<accession>A0ABP6Z9N1</accession>
<evidence type="ECO:0000256" key="2">
    <source>
        <dbReference type="ARBA" id="ARBA00022448"/>
    </source>
</evidence>
<dbReference type="RefSeq" id="WP_231485069.1">
    <property type="nucleotide sequence ID" value="NZ_BAAAZO010000002.1"/>
</dbReference>
<evidence type="ECO:0000256" key="1">
    <source>
        <dbReference type="ARBA" id="ARBA00001927"/>
    </source>
</evidence>
<reference evidence="11" key="1">
    <citation type="journal article" date="2019" name="Int. J. Syst. Evol. Microbiol.">
        <title>The Global Catalogue of Microorganisms (GCM) 10K type strain sequencing project: providing services to taxonomists for standard genome sequencing and annotation.</title>
        <authorList>
            <consortium name="The Broad Institute Genomics Platform"/>
            <consortium name="The Broad Institute Genome Sequencing Center for Infectious Disease"/>
            <person name="Wu L."/>
            <person name="Ma J."/>
        </authorList>
    </citation>
    <scope>NUCLEOTIDE SEQUENCE [LARGE SCALE GENOMIC DNA]</scope>
    <source>
        <strain evidence="11">JCM 16902</strain>
    </source>
</reference>
<gene>
    <name evidence="10" type="ORF">GCM10022223_18430</name>
</gene>
<evidence type="ECO:0000313" key="11">
    <source>
        <dbReference type="Proteomes" id="UP001501074"/>
    </source>
</evidence>
<evidence type="ECO:0000313" key="10">
    <source>
        <dbReference type="EMBL" id="GAA3602989.1"/>
    </source>
</evidence>
<comment type="cofactor">
    <cofactor evidence="1">
        <name>[3Fe-4S] cluster</name>
        <dbReference type="ChEBI" id="CHEBI:21137"/>
    </cofactor>
</comment>
<dbReference type="InterPro" id="IPR051269">
    <property type="entry name" value="Fe-S_cluster_ET"/>
</dbReference>
<sequence length="64" mass="7018">MRVSVDQDRCVGAGQCVRWAPEHFEQDEETGIIRPFEGELTIKMGTGVEGAVRACPSGALRLRT</sequence>
<organism evidence="10 11">
    <name type="scientific">Kineosporia mesophila</name>
    <dbReference type="NCBI Taxonomy" id="566012"/>
    <lineage>
        <taxon>Bacteria</taxon>
        <taxon>Bacillati</taxon>
        <taxon>Actinomycetota</taxon>
        <taxon>Actinomycetes</taxon>
        <taxon>Kineosporiales</taxon>
        <taxon>Kineosporiaceae</taxon>
        <taxon>Kineosporia</taxon>
    </lineage>
</organism>
<evidence type="ECO:0000259" key="9">
    <source>
        <dbReference type="PROSITE" id="PS51379"/>
    </source>
</evidence>
<dbReference type="Proteomes" id="UP001501074">
    <property type="component" value="Unassembled WGS sequence"/>
</dbReference>
<dbReference type="InterPro" id="IPR017896">
    <property type="entry name" value="4Fe4S_Fe-S-bd"/>
</dbReference>
<keyword evidence="4 8" id="KW-0249">Electron transport</keyword>
<dbReference type="PROSITE" id="PS51379">
    <property type="entry name" value="4FE4S_FER_2"/>
    <property type="match status" value="1"/>
</dbReference>
<name>A0ABP6Z9N1_9ACTN</name>
<keyword evidence="3 8" id="KW-0479">Metal-binding</keyword>
<dbReference type="InterPro" id="IPR001080">
    <property type="entry name" value="3Fe4S_ferredoxin"/>
</dbReference>
<protein>
    <recommendedName>
        <fullName evidence="8">Ferredoxin</fullName>
    </recommendedName>
</protein>
<dbReference type="SUPFAM" id="SSF54862">
    <property type="entry name" value="4Fe-4S ferredoxins"/>
    <property type="match status" value="1"/>
</dbReference>
<dbReference type="Pfam" id="PF13459">
    <property type="entry name" value="Fer4_15"/>
    <property type="match status" value="1"/>
</dbReference>
<dbReference type="Gene3D" id="3.30.70.20">
    <property type="match status" value="1"/>
</dbReference>
<keyword evidence="6 8" id="KW-0411">Iron-sulfur</keyword>
<keyword evidence="11" id="KW-1185">Reference proteome</keyword>
<evidence type="ECO:0000256" key="4">
    <source>
        <dbReference type="ARBA" id="ARBA00022982"/>
    </source>
</evidence>
<dbReference type="PANTHER" id="PTHR36923:SF3">
    <property type="entry name" value="FERREDOXIN"/>
    <property type="match status" value="1"/>
</dbReference>
<dbReference type="PANTHER" id="PTHR36923">
    <property type="entry name" value="FERREDOXIN"/>
    <property type="match status" value="1"/>
</dbReference>
<proteinExistence type="predicted"/>
<evidence type="ECO:0000256" key="5">
    <source>
        <dbReference type="ARBA" id="ARBA00023004"/>
    </source>
</evidence>
<feature type="domain" description="4Fe-4S ferredoxin-type" evidence="9">
    <location>
        <begin position="1"/>
        <end position="29"/>
    </location>
</feature>
<dbReference type="PRINTS" id="PR00352">
    <property type="entry name" value="3FE4SFRDOXIN"/>
</dbReference>
<evidence type="ECO:0000256" key="7">
    <source>
        <dbReference type="ARBA" id="ARBA00023291"/>
    </source>
</evidence>
<dbReference type="EMBL" id="BAAAZO010000002">
    <property type="protein sequence ID" value="GAA3602989.1"/>
    <property type="molecule type" value="Genomic_DNA"/>
</dbReference>